<dbReference type="Proteomes" id="UP000064249">
    <property type="component" value="Unassembled WGS sequence"/>
</dbReference>
<dbReference type="AlphaFoldDB" id="A0A124FMR9"/>
<feature type="domain" description="HRDC" evidence="1">
    <location>
        <begin position="1"/>
        <end position="69"/>
    </location>
</feature>
<name>A0A124FMR9_9CHLR</name>
<dbReference type="PANTHER" id="PTHR47649:SF1">
    <property type="entry name" value="RIBONUCLEASE D"/>
    <property type="match status" value="1"/>
</dbReference>
<evidence type="ECO:0000313" key="2">
    <source>
        <dbReference type="EMBL" id="KUK45628.1"/>
    </source>
</evidence>
<protein>
    <submittedName>
        <fullName evidence="2">Putative ribonuclease D</fullName>
    </submittedName>
</protein>
<dbReference type="Gene3D" id="1.10.150.80">
    <property type="entry name" value="HRDC domain"/>
    <property type="match status" value="2"/>
</dbReference>
<accession>A0A124FMR9</accession>
<dbReference type="EMBL" id="LGFU01000212">
    <property type="protein sequence ID" value="KUK45628.1"/>
    <property type="molecule type" value="Genomic_DNA"/>
</dbReference>
<organism evidence="2 3">
    <name type="scientific">Anaerolinea thermophila</name>
    <dbReference type="NCBI Taxonomy" id="167964"/>
    <lineage>
        <taxon>Bacteria</taxon>
        <taxon>Bacillati</taxon>
        <taxon>Chloroflexota</taxon>
        <taxon>Anaerolineae</taxon>
        <taxon>Anaerolineales</taxon>
        <taxon>Anaerolineaceae</taxon>
        <taxon>Anaerolinea</taxon>
    </lineage>
</organism>
<dbReference type="Pfam" id="PF00570">
    <property type="entry name" value="HRDC"/>
    <property type="match status" value="2"/>
</dbReference>
<gene>
    <name evidence="2" type="ORF">XD73_1500</name>
</gene>
<dbReference type="InterPro" id="IPR051086">
    <property type="entry name" value="RNase_D-like"/>
</dbReference>
<dbReference type="InterPro" id="IPR002121">
    <property type="entry name" value="HRDC_dom"/>
</dbReference>
<evidence type="ECO:0000259" key="1">
    <source>
        <dbReference type="PROSITE" id="PS50967"/>
    </source>
</evidence>
<reference evidence="2 3" key="1">
    <citation type="journal article" date="2015" name="MBio">
        <title>Genome-Resolved Metagenomic Analysis Reveals Roles for Candidate Phyla and Other Microbial Community Members in Biogeochemical Transformations in Oil Reservoirs.</title>
        <authorList>
            <person name="Hu P."/>
            <person name="Tom L."/>
            <person name="Singh A."/>
            <person name="Thomas B.C."/>
            <person name="Baker B.J."/>
            <person name="Piceno Y.M."/>
            <person name="Andersen G.L."/>
            <person name="Banfield J.F."/>
        </authorList>
    </citation>
    <scope>NUCLEOTIDE SEQUENCE [LARGE SCALE GENOMIC DNA]</scope>
    <source>
        <strain evidence="2">46_16</strain>
    </source>
</reference>
<feature type="domain" description="HRDC" evidence="1">
    <location>
        <begin position="77"/>
        <end position="151"/>
    </location>
</feature>
<comment type="caution">
    <text evidence="2">The sequence shown here is derived from an EMBL/GenBank/DDBJ whole genome shotgun (WGS) entry which is preliminary data.</text>
</comment>
<dbReference type="SUPFAM" id="SSF47819">
    <property type="entry name" value="HRDC-like"/>
    <property type="match status" value="2"/>
</dbReference>
<dbReference type="GO" id="GO:0000166">
    <property type="term" value="F:nucleotide binding"/>
    <property type="evidence" value="ECO:0007669"/>
    <property type="project" value="InterPro"/>
</dbReference>
<feature type="non-terminal residue" evidence="2">
    <location>
        <position position="1"/>
    </location>
</feature>
<dbReference type="PROSITE" id="PS50967">
    <property type="entry name" value="HRDC"/>
    <property type="match status" value="2"/>
</dbReference>
<sequence>EFREAQAEKQDRPSFKIFSHQALVDIASQAPESLEALKKLPSLNYRLVDRYGQGLINAVQEGEKAPPENPPHNNRPEEAILNRMDALREWRKLAGRDIGVPSDVILPKDVLNRIARENPKNKQSLQKVMEDVPYRYQHFADEIMKTLKQGE</sequence>
<dbReference type="PANTHER" id="PTHR47649">
    <property type="entry name" value="RIBONUCLEASE D"/>
    <property type="match status" value="1"/>
</dbReference>
<dbReference type="InterPro" id="IPR044876">
    <property type="entry name" value="HRDC_dom_sf"/>
</dbReference>
<proteinExistence type="predicted"/>
<dbReference type="InterPro" id="IPR010997">
    <property type="entry name" value="HRDC-like_sf"/>
</dbReference>
<evidence type="ECO:0000313" key="3">
    <source>
        <dbReference type="Proteomes" id="UP000064249"/>
    </source>
</evidence>
<dbReference type="GO" id="GO:0003676">
    <property type="term" value="F:nucleic acid binding"/>
    <property type="evidence" value="ECO:0007669"/>
    <property type="project" value="InterPro"/>
</dbReference>